<dbReference type="Proteomes" id="UP000000249">
    <property type="component" value="Chromosome 1"/>
</dbReference>
<sequence length="131" mass="15242">MKVLPLRHYLLRENKMSKLTADIEANLALFIQETQESQLVWGLRNEEGWLSCESTEFEESEVMPFWSSKKDAQIHNVEEWADFEVVEIPLDVFVEDWLITLDEDGVLVGTNWNANLEGKELEPSQLAKLYL</sequence>
<protein>
    <recommendedName>
        <fullName evidence="3">DUF2750 domain-containing protein</fullName>
    </recommendedName>
</protein>
<dbReference type="OrthoDB" id="5916942at2"/>
<accession>A0A0H3AHY5</accession>
<gene>
    <name evidence="1" type="ordered locus">VC0395_A0867</name>
</gene>
<dbReference type="AlphaFoldDB" id="A0A0H3AHY5"/>
<dbReference type="InterPro" id="IPR021284">
    <property type="entry name" value="DUF2750"/>
</dbReference>
<dbReference type="KEGG" id="vco:VC0395_A0867"/>
<name>A0A0H3AHY5_VIBC3</name>
<evidence type="ECO:0008006" key="3">
    <source>
        <dbReference type="Google" id="ProtNLM"/>
    </source>
</evidence>
<dbReference type="EMBL" id="CP000627">
    <property type="protein sequence ID" value="ABQ20047.1"/>
    <property type="molecule type" value="Genomic_DNA"/>
</dbReference>
<dbReference type="KEGG" id="vcr:VC395_1366"/>
<evidence type="ECO:0000313" key="1">
    <source>
        <dbReference type="EMBL" id="ABQ20047.1"/>
    </source>
</evidence>
<reference evidence="1 2" key="1">
    <citation type="submission" date="2007-03" db="EMBL/GenBank/DDBJ databases">
        <authorList>
            <person name="Heidelberg J."/>
        </authorList>
    </citation>
    <scope>NUCLEOTIDE SEQUENCE [LARGE SCALE GENOMIC DNA]</scope>
    <source>
        <strain evidence="2">ATCC 39541 / Classical Ogawa 395 / O395</strain>
    </source>
</reference>
<dbReference type="PATRIC" id="fig|345073.21.peg.1326"/>
<evidence type="ECO:0000313" key="2">
    <source>
        <dbReference type="Proteomes" id="UP000000249"/>
    </source>
</evidence>
<proteinExistence type="predicted"/>
<organism evidence="1 2">
    <name type="scientific">Vibrio cholerae serotype O1 (strain ATCC 39541 / Classical Ogawa 395 / O395)</name>
    <dbReference type="NCBI Taxonomy" id="345073"/>
    <lineage>
        <taxon>Bacteria</taxon>
        <taxon>Pseudomonadati</taxon>
        <taxon>Pseudomonadota</taxon>
        <taxon>Gammaproteobacteria</taxon>
        <taxon>Vibrionales</taxon>
        <taxon>Vibrionaceae</taxon>
        <taxon>Vibrio</taxon>
    </lineage>
</organism>
<dbReference type="Pfam" id="PF11042">
    <property type="entry name" value="DUF2750"/>
    <property type="match status" value="1"/>
</dbReference>
<dbReference type="eggNOG" id="ENOG50331NB">
    <property type="taxonomic scope" value="Bacteria"/>
</dbReference>